<dbReference type="AlphaFoldDB" id="A0A4P6V5L2"/>
<dbReference type="KEGG" id="rpod:E0E05_16960"/>
<name>A0A4P6V5L2_9HYPH</name>
<dbReference type="PANTHER" id="PTHR48079:SF6">
    <property type="entry name" value="NAD(P)-BINDING DOMAIN-CONTAINING PROTEIN-RELATED"/>
    <property type="match status" value="1"/>
</dbReference>
<organism evidence="2 3">
    <name type="scientific">Roseitalea porphyridii</name>
    <dbReference type="NCBI Taxonomy" id="1852022"/>
    <lineage>
        <taxon>Bacteria</taxon>
        <taxon>Pseudomonadati</taxon>
        <taxon>Pseudomonadota</taxon>
        <taxon>Alphaproteobacteria</taxon>
        <taxon>Hyphomicrobiales</taxon>
        <taxon>Ahrensiaceae</taxon>
        <taxon>Roseitalea</taxon>
    </lineage>
</organism>
<feature type="domain" description="NAD-dependent epimerase/dehydratase" evidence="1">
    <location>
        <begin position="4"/>
        <end position="210"/>
    </location>
</feature>
<dbReference type="Proteomes" id="UP000293719">
    <property type="component" value="Chromosome"/>
</dbReference>
<gene>
    <name evidence="2" type="ORF">E0E05_16960</name>
</gene>
<dbReference type="GeneID" id="90768996"/>
<evidence type="ECO:0000313" key="3">
    <source>
        <dbReference type="Proteomes" id="UP000293719"/>
    </source>
</evidence>
<dbReference type="SUPFAM" id="SSF51735">
    <property type="entry name" value="NAD(P)-binding Rossmann-fold domains"/>
    <property type="match status" value="1"/>
</dbReference>
<dbReference type="EMBL" id="CP036532">
    <property type="protein sequence ID" value="QBK32124.1"/>
    <property type="molecule type" value="Genomic_DNA"/>
</dbReference>
<dbReference type="Pfam" id="PF01370">
    <property type="entry name" value="Epimerase"/>
    <property type="match status" value="1"/>
</dbReference>
<protein>
    <submittedName>
        <fullName evidence="2">NAD-dependent epimerase/dehydratase family protein</fullName>
    </submittedName>
</protein>
<dbReference type="PANTHER" id="PTHR48079">
    <property type="entry name" value="PROTEIN YEEZ"/>
    <property type="match status" value="1"/>
</dbReference>
<evidence type="ECO:0000313" key="2">
    <source>
        <dbReference type="EMBL" id="QBK32124.1"/>
    </source>
</evidence>
<keyword evidence="3" id="KW-1185">Reference proteome</keyword>
<dbReference type="InterPro" id="IPR001509">
    <property type="entry name" value="Epimerase_deHydtase"/>
</dbReference>
<evidence type="ECO:0000259" key="1">
    <source>
        <dbReference type="Pfam" id="PF01370"/>
    </source>
</evidence>
<proteinExistence type="predicted"/>
<accession>A0A4P6V5L2</accession>
<dbReference type="InterPro" id="IPR036291">
    <property type="entry name" value="NAD(P)-bd_dom_sf"/>
</dbReference>
<reference evidence="2 3" key="1">
    <citation type="journal article" date="2017" name="Int. J. Syst. Evol. Microbiol.">
        <title>Roseitalea porphyridii gen. nov., sp. nov., isolated from a red alga, and reclassification of Hoeflea suaedae Chung et al. 2013 as Pseudohoeflea suaedae gen. nov., comb. nov.</title>
        <authorList>
            <person name="Hyeon J.W."/>
            <person name="Jeong S.E."/>
            <person name="Baek K."/>
            <person name="Jeon C.O."/>
        </authorList>
    </citation>
    <scope>NUCLEOTIDE SEQUENCE [LARGE SCALE GENOMIC DNA]</scope>
    <source>
        <strain evidence="2 3">MA7-20</strain>
    </source>
</reference>
<dbReference type="OrthoDB" id="7170465at2"/>
<dbReference type="GO" id="GO:0004029">
    <property type="term" value="F:aldehyde dehydrogenase (NAD+) activity"/>
    <property type="evidence" value="ECO:0007669"/>
    <property type="project" value="TreeGrafter"/>
</dbReference>
<sequence length="314" mass="33870">MSTIVIAGAAGRIGFNAARAFVAAGWTVRGIARGEKLKRLPQGVEPVEADAFDRQAMIDACAGADVVLHALNPTYDKWATHVVPMAENVLAAAKAAGATLMLPGNVYNFGTGIGMDTSEDAPMPADTEKGRLRVDIEEKFRAAAAEGVQTIVLRAGDFFGGPVDGSWLDLVIAKDLRKNRFVWPGRLDVPHAFAYLPDFGAAFVAVAEKRGELGRFERFHLSGHTVTGAQFHTAMEAAVGRSLKPGSVPWRLLRIVGLFNPVLREVIKMRYLWDVPHSLDGSKLAALIGTEPHTPLDDALRQAVADLKLDGERR</sequence>
<dbReference type="Gene3D" id="3.40.50.720">
    <property type="entry name" value="NAD(P)-binding Rossmann-like Domain"/>
    <property type="match status" value="1"/>
</dbReference>
<dbReference type="GO" id="GO:0005737">
    <property type="term" value="C:cytoplasm"/>
    <property type="evidence" value="ECO:0007669"/>
    <property type="project" value="TreeGrafter"/>
</dbReference>
<dbReference type="RefSeq" id="WP_131617768.1">
    <property type="nucleotide sequence ID" value="NZ_CP036532.1"/>
</dbReference>
<dbReference type="InterPro" id="IPR051783">
    <property type="entry name" value="NAD(P)-dependent_oxidoreduct"/>
</dbReference>